<keyword evidence="1" id="KW-0472">Membrane</keyword>
<feature type="transmembrane region" description="Helical" evidence="1">
    <location>
        <begin position="216"/>
        <end position="233"/>
    </location>
</feature>
<dbReference type="Proteomes" id="UP001054837">
    <property type="component" value="Unassembled WGS sequence"/>
</dbReference>
<feature type="transmembrane region" description="Helical" evidence="1">
    <location>
        <begin position="174"/>
        <end position="195"/>
    </location>
</feature>
<protein>
    <recommendedName>
        <fullName evidence="4">Gustatory receptor</fullName>
    </recommendedName>
</protein>
<organism evidence="2 3">
    <name type="scientific">Caerostris darwini</name>
    <dbReference type="NCBI Taxonomy" id="1538125"/>
    <lineage>
        <taxon>Eukaryota</taxon>
        <taxon>Metazoa</taxon>
        <taxon>Ecdysozoa</taxon>
        <taxon>Arthropoda</taxon>
        <taxon>Chelicerata</taxon>
        <taxon>Arachnida</taxon>
        <taxon>Araneae</taxon>
        <taxon>Araneomorphae</taxon>
        <taxon>Entelegynae</taxon>
        <taxon>Araneoidea</taxon>
        <taxon>Araneidae</taxon>
        <taxon>Caerostris</taxon>
    </lineage>
</organism>
<accession>A0AAV4R386</accession>
<comment type="caution">
    <text evidence="2">The sequence shown here is derived from an EMBL/GenBank/DDBJ whole genome shotgun (WGS) entry which is preliminary data.</text>
</comment>
<evidence type="ECO:0008006" key="4">
    <source>
        <dbReference type="Google" id="ProtNLM"/>
    </source>
</evidence>
<evidence type="ECO:0000313" key="3">
    <source>
        <dbReference type="Proteomes" id="UP001054837"/>
    </source>
</evidence>
<keyword evidence="1" id="KW-1133">Transmembrane helix</keyword>
<feature type="transmembrane region" description="Helical" evidence="1">
    <location>
        <begin position="253"/>
        <end position="273"/>
    </location>
</feature>
<dbReference type="AlphaFoldDB" id="A0AAV4R386"/>
<evidence type="ECO:0000256" key="1">
    <source>
        <dbReference type="SAM" id="Phobius"/>
    </source>
</evidence>
<reference evidence="2 3" key="1">
    <citation type="submission" date="2021-06" db="EMBL/GenBank/DDBJ databases">
        <title>Caerostris darwini draft genome.</title>
        <authorList>
            <person name="Kono N."/>
            <person name="Arakawa K."/>
        </authorList>
    </citation>
    <scope>NUCLEOTIDE SEQUENCE [LARGE SCALE GENOMIC DNA]</scope>
</reference>
<feature type="transmembrane region" description="Helical" evidence="1">
    <location>
        <begin position="63"/>
        <end position="91"/>
    </location>
</feature>
<keyword evidence="1" id="KW-0812">Transmembrane</keyword>
<proteinExistence type="predicted"/>
<feature type="transmembrane region" description="Helical" evidence="1">
    <location>
        <begin position="141"/>
        <end position="162"/>
    </location>
</feature>
<gene>
    <name evidence="2" type="primary">AVEN_152599_1</name>
    <name evidence="2" type="ORF">CDAR_606951</name>
</gene>
<name>A0AAV4R386_9ARAC</name>
<keyword evidence="3" id="KW-1185">Reference proteome</keyword>
<sequence length="276" mass="30987">MNPGDYIGNKYIVYQLVVFFTSALVLEICVGIFFIFGNFEVFKDAIYVPSFISEKYAKSYKNFVILSITFTFGQCITSCGFVFILCCNLYGTLEKLIVMYKDKLKKRSQRMVWNVETITDDLSAFKNLALRAHEVDEAININVFFMYGAIIGGLFNAISLMVTHDPLFQTSFSIIYSISISFIAIAIFLAMAGHGSNVISGNSEIKRQMTKCSDKFIRLSPPLSAMQVFNFLFENVMKTDMVVTGGGIFVINYGLILTIASVMTTYSVLVLQLDQT</sequence>
<feature type="transmembrane region" description="Helical" evidence="1">
    <location>
        <begin position="12"/>
        <end position="36"/>
    </location>
</feature>
<evidence type="ECO:0000313" key="2">
    <source>
        <dbReference type="EMBL" id="GIY14750.1"/>
    </source>
</evidence>
<dbReference type="EMBL" id="BPLQ01005406">
    <property type="protein sequence ID" value="GIY14750.1"/>
    <property type="molecule type" value="Genomic_DNA"/>
</dbReference>